<dbReference type="GO" id="GO:0046856">
    <property type="term" value="P:phosphatidylinositol dephosphorylation"/>
    <property type="evidence" value="ECO:0007669"/>
    <property type="project" value="InterPro"/>
</dbReference>
<evidence type="ECO:0000313" key="4">
    <source>
        <dbReference type="Proteomes" id="UP000046395"/>
    </source>
</evidence>
<feature type="compositionally biased region" description="Basic residues" evidence="2">
    <location>
        <begin position="477"/>
        <end position="487"/>
    </location>
</feature>
<dbReference type="PANTHER" id="PTHR11200">
    <property type="entry name" value="INOSITOL 5-PHOSPHATASE"/>
    <property type="match status" value="1"/>
</dbReference>
<organism evidence="4 5">
    <name type="scientific">Trichuris muris</name>
    <name type="common">Mouse whipworm</name>
    <dbReference type="NCBI Taxonomy" id="70415"/>
    <lineage>
        <taxon>Eukaryota</taxon>
        <taxon>Metazoa</taxon>
        <taxon>Ecdysozoa</taxon>
        <taxon>Nematoda</taxon>
        <taxon>Enoplea</taxon>
        <taxon>Dorylaimia</taxon>
        <taxon>Trichinellida</taxon>
        <taxon>Trichuridae</taxon>
        <taxon>Trichuris</taxon>
    </lineage>
</organism>
<feature type="domain" description="Inositol polyphosphate-related phosphatase" evidence="3">
    <location>
        <begin position="40"/>
        <end position="353"/>
    </location>
</feature>
<dbReference type="Proteomes" id="UP000046395">
    <property type="component" value="Unassembled WGS sequence"/>
</dbReference>
<dbReference type="Gene3D" id="2.60.40.2840">
    <property type="match status" value="1"/>
</dbReference>
<sequence length="531" mass="61747">MMENNLASQSETCQCSPHEQLRSTMRTLPKSDALDGLIPFYWKTQVITYNVHRITLPPVDFHPRVFYPNNSTRLDFDMIAVGLQEMSYIPACYLTTSVLKKKSWAELFERFYSSRGFVRLSFNASGRLQMVGMLLLVFVRRSMLKYVRKVEVKYVKTGFNGYSGHKGAICARIVVGDSVSIVLVNCHLNPDPNNAEYRVWEYNLITEKCRLSEAQKPADFDYVLWFGDMNFRVQRIEPEDALNFIRKELYSTLLEYDQLTTLRRLKVAFHEYDETDITFKPSYKYLPGTSNFDPCRLPSYCDRILYRKAVDAQQKPGFPLEILSFYYGSFPDAVCSDHKPVSATFMITSYVMECGVPPILFESPSYVRGTCWLVGRSNICRFVQRFDYTPGLWDWIGVYKMDFANDRDVVTYAYMLTAWEEGVAENGVVQNILFKERFIPPAGKYLLGCFSRRNRCLIALSDPFEVIDPRELAKSFASRRRPRKRRQTSMPSLETYNRKDNRNAKALQHTFRMNTNKSTMLNFNPMQANLL</sequence>
<feature type="region of interest" description="Disordered" evidence="2">
    <location>
        <begin position="477"/>
        <end position="499"/>
    </location>
</feature>
<dbReference type="STRING" id="70415.A0A5S6QEM7"/>
<evidence type="ECO:0000256" key="1">
    <source>
        <dbReference type="ARBA" id="ARBA00005910"/>
    </source>
</evidence>
<dbReference type="AlphaFoldDB" id="A0A5S6QEM7"/>
<evidence type="ECO:0000259" key="3">
    <source>
        <dbReference type="SMART" id="SM00128"/>
    </source>
</evidence>
<dbReference type="InterPro" id="IPR036691">
    <property type="entry name" value="Endo/exonu/phosph_ase_sf"/>
</dbReference>
<dbReference type="Pfam" id="PF22669">
    <property type="entry name" value="Exo_endo_phos2"/>
    <property type="match status" value="1"/>
</dbReference>
<evidence type="ECO:0000256" key="2">
    <source>
        <dbReference type="SAM" id="MobiDB-lite"/>
    </source>
</evidence>
<name>A0A5S6QEM7_TRIMR</name>
<dbReference type="Pfam" id="PF17751">
    <property type="entry name" value="SKICH"/>
    <property type="match status" value="1"/>
</dbReference>
<keyword evidence="4" id="KW-1185">Reference proteome</keyword>
<dbReference type="InterPro" id="IPR000300">
    <property type="entry name" value="IPPc"/>
</dbReference>
<proteinExistence type="inferred from homology"/>
<dbReference type="GO" id="GO:0004439">
    <property type="term" value="F:phosphatidylinositol-4,5-bisphosphate 5-phosphatase activity"/>
    <property type="evidence" value="ECO:0007669"/>
    <property type="project" value="TreeGrafter"/>
</dbReference>
<dbReference type="WBParaSite" id="TMUE_1000005673.1">
    <property type="protein sequence ID" value="TMUE_1000005673.1"/>
    <property type="gene ID" value="WBGene00286780"/>
</dbReference>
<dbReference type="SUPFAM" id="SSF56219">
    <property type="entry name" value="DNase I-like"/>
    <property type="match status" value="1"/>
</dbReference>
<protein>
    <submittedName>
        <fullName evidence="5">IPPc domain-containing protein</fullName>
    </submittedName>
</protein>
<comment type="similarity">
    <text evidence="1">Belongs to the inositol 1,4,5-trisphosphate 5-phosphatase type II family.</text>
</comment>
<accession>A0A5S6QEM7</accession>
<reference evidence="5" key="1">
    <citation type="submission" date="2019-12" db="UniProtKB">
        <authorList>
            <consortium name="WormBaseParasite"/>
        </authorList>
    </citation>
    <scope>IDENTIFICATION</scope>
</reference>
<dbReference type="InterPro" id="IPR041611">
    <property type="entry name" value="SKICH"/>
</dbReference>
<dbReference type="Gene3D" id="3.60.10.10">
    <property type="entry name" value="Endonuclease/exonuclease/phosphatase"/>
    <property type="match status" value="1"/>
</dbReference>
<dbReference type="SMART" id="SM00128">
    <property type="entry name" value="IPPc"/>
    <property type="match status" value="1"/>
</dbReference>
<evidence type="ECO:0000313" key="5">
    <source>
        <dbReference type="WBParaSite" id="TMUE_1000005673.1"/>
    </source>
</evidence>
<dbReference type="InterPro" id="IPR046985">
    <property type="entry name" value="IP5"/>
</dbReference>